<name>A0ABR7LS36_9ACTN</name>
<dbReference type="PROSITE" id="PS50943">
    <property type="entry name" value="HTH_CROC1"/>
    <property type="match status" value="1"/>
</dbReference>
<gene>
    <name evidence="2" type="ORF">HKK74_19470</name>
</gene>
<evidence type="ECO:0000259" key="1">
    <source>
        <dbReference type="PROSITE" id="PS50943"/>
    </source>
</evidence>
<protein>
    <submittedName>
        <fullName evidence="2">Helix-turn-helix transcriptional regulator</fullName>
    </submittedName>
</protein>
<evidence type="ECO:0000313" key="2">
    <source>
        <dbReference type="EMBL" id="MBC6467656.1"/>
    </source>
</evidence>
<evidence type="ECO:0000313" key="3">
    <source>
        <dbReference type="Proteomes" id="UP000805614"/>
    </source>
</evidence>
<comment type="caution">
    <text evidence="2">The sequence shown here is derived from an EMBL/GenBank/DDBJ whole genome shotgun (WGS) entry which is preliminary data.</text>
</comment>
<reference evidence="2 3" key="1">
    <citation type="submission" date="2020-06" db="EMBL/GenBank/DDBJ databases">
        <title>Actinomadura xiongansis sp. nov., isolated from soil of Baiyangdian.</title>
        <authorList>
            <person name="Zhang X."/>
        </authorList>
    </citation>
    <scope>NUCLEOTIDE SEQUENCE [LARGE SCALE GENOMIC DNA]</scope>
    <source>
        <strain evidence="2 3">HBUM206468</strain>
    </source>
</reference>
<accession>A0ABR7LS36</accession>
<dbReference type="InterPro" id="IPR001387">
    <property type="entry name" value="Cro/C1-type_HTH"/>
</dbReference>
<dbReference type="EMBL" id="JABVEC010000014">
    <property type="protein sequence ID" value="MBC6467656.1"/>
    <property type="molecule type" value="Genomic_DNA"/>
</dbReference>
<dbReference type="Proteomes" id="UP000805614">
    <property type="component" value="Unassembled WGS sequence"/>
</dbReference>
<feature type="domain" description="HTH cro/C1-type" evidence="1">
    <location>
        <begin position="3"/>
        <end position="48"/>
    </location>
</feature>
<proteinExistence type="predicted"/>
<sequence length="416" mass="45473">MDLRELAAQAFVDFSQLAKWERGVRSVPADAISRLDDALEAGSHLVALYAAVTELDDLRARQFRGEQSTDGSYEVQMDQSRRRILQSLAALGASSASATALEQIRHAFVSVLPDDRRYVIADWEEITADHGHAFLTTPAAELLSDIAADAVALQQVIRNSDERASGELYRPAGQLAALMALTLGCLREKREARHWWQIARHAADASEDLTLRVWVRGYEAMSSLYERRPLQVVISRAEEAISIAGDSRCPAVLEAMAARAQALAALGQPREAEATMRSMETVWEKQPSGSPHDRLSARIWPETALRHTQSWVYAHTGSPAADDAQEAALALYPPQMCRQAAQINLLRAVSLIRGGHIGDGVEHAGRVVEALPAGHRTMGVEQNARDVLALVPESETERPAVVEYRELLSLSAPGSA</sequence>
<organism evidence="2 3">
    <name type="scientific">Actinomadura alba</name>
    <dbReference type="NCBI Taxonomy" id="406431"/>
    <lineage>
        <taxon>Bacteria</taxon>
        <taxon>Bacillati</taxon>
        <taxon>Actinomycetota</taxon>
        <taxon>Actinomycetes</taxon>
        <taxon>Streptosporangiales</taxon>
        <taxon>Thermomonosporaceae</taxon>
        <taxon>Actinomadura</taxon>
    </lineage>
</organism>
<dbReference type="CDD" id="cd00093">
    <property type="entry name" value="HTH_XRE"/>
    <property type="match status" value="1"/>
</dbReference>
<keyword evidence="3" id="KW-1185">Reference proteome</keyword>
<dbReference type="RefSeq" id="WP_187244670.1">
    <property type="nucleotide sequence ID" value="NZ_BAAAOK010000010.1"/>
</dbReference>